<dbReference type="Pfam" id="PF00126">
    <property type="entry name" value="HTH_1"/>
    <property type="match status" value="1"/>
</dbReference>
<protein>
    <submittedName>
        <fullName evidence="6">Glycine cleavage system transcriptional activator</fullName>
    </submittedName>
</protein>
<dbReference type="Proteomes" id="UP000277498">
    <property type="component" value="Unassembled WGS sequence"/>
</dbReference>
<dbReference type="GO" id="GO:0006351">
    <property type="term" value="P:DNA-templated transcription"/>
    <property type="evidence" value="ECO:0007669"/>
    <property type="project" value="TreeGrafter"/>
</dbReference>
<dbReference type="GO" id="GO:0003700">
    <property type="term" value="F:DNA-binding transcription factor activity"/>
    <property type="evidence" value="ECO:0007669"/>
    <property type="project" value="InterPro"/>
</dbReference>
<evidence type="ECO:0000256" key="1">
    <source>
        <dbReference type="ARBA" id="ARBA00009437"/>
    </source>
</evidence>
<dbReference type="InterPro" id="IPR005119">
    <property type="entry name" value="LysR_subst-bd"/>
</dbReference>
<dbReference type="RefSeq" id="WP_233352120.1">
    <property type="nucleotide sequence ID" value="NZ_UXAW01000044.1"/>
</dbReference>
<gene>
    <name evidence="6" type="primary">gcvA_5</name>
    <name evidence="6" type="ORF">XINFAN_00809</name>
</gene>
<evidence type="ECO:0000256" key="4">
    <source>
        <dbReference type="ARBA" id="ARBA00023163"/>
    </source>
</evidence>
<evidence type="ECO:0000313" key="7">
    <source>
        <dbReference type="Proteomes" id="UP000277498"/>
    </source>
</evidence>
<dbReference type="EMBL" id="UXAW01000044">
    <property type="protein sequence ID" value="VDC22498.1"/>
    <property type="molecule type" value="Genomic_DNA"/>
</dbReference>
<dbReference type="PRINTS" id="PR00039">
    <property type="entry name" value="HTHLYSR"/>
</dbReference>
<name>A0A3P5WLD9_9RHOB</name>
<sequence length="300" mass="33264">MPIHAPRRFLPSISLLAAFEAAARSGSITEAAAELSLTQSAVSRQIKALEDQLGFELFVRAKQKIRLTFGGQVYAREIRDALGRISSASLNLLANPSGGTLTLAVPPTFGARWLTRRLPRFVAAHPDVMLNVLSRLSRFDFREDVIDAAITFGDEPWTGAEMLRLRQETVIPICSPELAGRYGFTTPTDIRRAPLLHLTTRPDAWERWLAHHGADDKGVHGMLFDQFATLYEAAAGGLGVALLPEFLFADELREGHVIRALPLPMTSEGAYHLCWPRERGDHPLLALFRDWLVAEMAHDP</sequence>
<evidence type="ECO:0000259" key="5">
    <source>
        <dbReference type="PROSITE" id="PS50931"/>
    </source>
</evidence>
<dbReference type="PANTHER" id="PTHR30537:SF26">
    <property type="entry name" value="GLYCINE CLEAVAGE SYSTEM TRANSCRIPTIONAL ACTIVATOR"/>
    <property type="match status" value="1"/>
</dbReference>
<comment type="similarity">
    <text evidence="1">Belongs to the LysR transcriptional regulatory family.</text>
</comment>
<dbReference type="InterPro" id="IPR058163">
    <property type="entry name" value="LysR-type_TF_proteobact-type"/>
</dbReference>
<feature type="domain" description="HTH lysR-type" evidence="5">
    <location>
        <begin position="11"/>
        <end position="68"/>
    </location>
</feature>
<organism evidence="6 7">
    <name type="scientific">Pseudogemmobacter humi</name>
    <dbReference type="NCBI Taxonomy" id="2483812"/>
    <lineage>
        <taxon>Bacteria</taxon>
        <taxon>Pseudomonadati</taxon>
        <taxon>Pseudomonadota</taxon>
        <taxon>Alphaproteobacteria</taxon>
        <taxon>Rhodobacterales</taxon>
        <taxon>Paracoccaceae</taxon>
        <taxon>Pseudogemmobacter</taxon>
    </lineage>
</organism>
<reference evidence="6 7" key="1">
    <citation type="submission" date="2018-11" db="EMBL/GenBank/DDBJ databases">
        <authorList>
            <person name="Criscuolo A."/>
        </authorList>
    </citation>
    <scope>NUCLEOTIDE SEQUENCE [LARGE SCALE GENOMIC DNA]</scope>
    <source>
        <strain evidence="6">ACIP111625</strain>
    </source>
</reference>
<evidence type="ECO:0000313" key="6">
    <source>
        <dbReference type="EMBL" id="VDC22498.1"/>
    </source>
</evidence>
<dbReference type="PANTHER" id="PTHR30537">
    <property type="entry name" value="HTH-TYPE TRANSCRIPTIONAL REGULATOR"/>
    <property type="match status" value="1"/>
</dbReference>
<dbReference type="SUPFAM" id="SSF53850">
    <property type="entry name" value="Periplasmic binding protein-like II"/>
    <property type="match status" value="1"/>
</dbReference>
<dbReference type="AlphaFoldDB" id="A0A3P5WLD9"/>
<dbReference type="Gene3D" id="3.40.190.10">
    <property type="entry name" value="Periplasmic binding protein-like II"/>
    <property type="match status" value="2"/>
</dbReference>
<keyword evidence="4" id="KW-0804">Transcription</keyword>
<dbReference type="Gene3D" id="1.10.10.10">
    <property type="entry name" value="Winged helix-like DNA-binding domain superfamily/Winged helix DNA-binding domain"/>
    <property type="match status" value="1"/>
</dbReference>
<evidence type="ECO:0000256" key="3">
    <source>
        <dbReference type="ARBA" id="ARBA00023125"/>
    </source>
</evidence>
<accession>A0A3P5WLD9</accession>
<dbReference type="Pfam" id="PF03466">
    <property type="entry name" value="LysR_substrate"/>
    <property type="match status" value="1"/>
</dbReference>
<keyword evidence="2" id="KW-0805">Transcription regulation</keyword>
<dbReference type="GO" id="GO:0043565">
    <property type="term" value="F:sequence-specific DNA binding"/>
    <property type="evidence" value="ECO:0007669"/>
    <property type="project" value="TreeGrafter"/>
</dbReference>
<keyword evidence="3" id="KW-0238">DNA-binding</keyword>
<dbReference type="InterPro" id="IPR036390">
    <property type="entry name" value="WH_DNA-bd_sf"/>
</dbReference>
<proteinExistence type="inferred from homology"/>
<keyword evidence="7" id="KW-1185">Reference proteome</keyword>
<evidence type="ECO:0000256" key="2">
    <source>
        <dbReference type="ARBA" id="ARBA00023015"/>
    </source>
</evidence>
<dbReference type="InterPro" id="IPR000847">
    <property type="entry name" value="LysR_HTH_N"/>
</dbReference>
<dbReference type="SUPFAM" id="SSF46785">
    <property type="entry name" value="Winged helix' DNA-binding domain"/>
    <property type="match status" value="1"/>
</dbReference>
<dbReference type="FunFam" id="1.10.10.10:FF:000001">
    <property type="entry name" value="LysR family transcriptional regulator"/>
    <property type="match status" value="1"/>
</dbReference>
<dbReference type="InterPro" id="IPR036388">
    <property type="entry name" value="WH-like_DNA-bd_sf"/>
</dbReference>
<dbReference type="PROSITE" id="PS50931">
    <property type="entry name" value="HTH_LYSR"/>
    <property type="match status" value="1"/>
</dbReference>